<keyword evidence="6 9" id="KW-1133">Transmembrane helix</keyword>
<evidence type="ECO:0000256" key="1">
    <source>
        <dbReference type="ARBA" id="ARBA00004651"/>
    </source>
</evidence>
<accession>A0AAE3MYA9</accession>
<dbReference type="GO" id="GO:0022857">
    <property type="term" value="F:transmembrane transporter activity"/>
    <property type="evidence" value="ECO:0007669"/>
    <property type="project" value="InterPro"/>
</dbReference>
<keyword evidence="7 9" id="KW-0472">Membrane</keyword>
<evidence type="ECO:0000313" key="11">
    <source>
        <dbReference type="EMBL" id="MCX8996696.1"/>
    </source>
</evidence>
<feature type="transmembrane region" description="Helical" evidence="9">
    <location>
        <begin position="388"/>
        <end position="405"/>
    </location>
</feature>
<keyword evidence="5" id="KW-0029">Amino-acid transport</keyword>
<dbReference type="InterPro" id="IPR001851">
    <property type="entry name" value="ABC_transp_permease"/>
</dbReference>
<dbReference type="InterPro" id="IPR017779">
    <property type="entry name" value="ABC_UrtB_bac"/>
</dbReference>
<comment type="caution">
    <text evidence="11">The sequence shown here is derived from an EMBL/GenBank/DDBJ whole genome shotgun (WGS) entry which is preliminary data.</text>
</comment>
<dbReference type="InterPro" id="IPR052157">
    <property type="entry name" value="BCAA_transport_permease"/>
</dbReference>
<feature type="transmembrane region" description="Helical" evidence="9">
    <location>
        <begin position="246"/>
        <end position="273"/>
    </location>
</feature>
<feature type="signal peptide" evidence="10">
    <location>
        <begin position="1"/>
        <end position="25"/>
    </location>
</feature>
<comment type="subcellular location">
    <subcellularLocation>
        <location evidence="1">Cell membrane</location>
        <topology evidence="1">Multi-pass membrane protein</topology>
    </subcellularLocation>
</comment>
<evidence type="ECO:0000256" key="4">
    <source>
        <dbReference type="ARBA" id="ARBA00022692"/>
    </source>
</evidence>
<dbReference type="Proteomes" id="UP001208771">
    <property type="component" value="Unassembled WGS sequence"/>
</dbReference>
<evidence type="ECO:0000256" key="5">
    <source>
        <dbReference type="ARBA" id="ARBA00022970"/>
    </source>
</evidence>
<evidence type="ECO:0000256" key="10">
    <source>
        <dbReference type="SAM" id="SignalP"/>
    </source>
</evidence>
<keyword evidence="12" id="KW-1185">Reference proteome</keyword>
<gene>
    <name evidence="11" type="primary">urtB</name>
    <name evidence="11" type="ORF">NOF55_06220</name>
</gene>
<dbReference type="NCBIfam" id="TIGR03409">
    <property type="entry name" value="urea_trans_UrtB"/>
    <property type="match status" value="1"/>
</dbReference>
<keyword evidence="2" id="KW-0813">Transport</keyword>
<evidence type="ECO:0000256" key="8">
    <source>
        <dbReference type="ARBA" id="ARBA00037998"/>
    </source>
</evidence>
<evidence type="ECO:0000313" key="12">
    <source>
        <dbReference type="Proteomes" id="UP001208771"/>
    </source>
</evidence>
<evidence type="ECO:0000256" key="6">
    <source>
        <dbReference type="ARBA" id="ARBA00022989"/>
    </source>
</evidence>
<name>A0AAE3MYA9_9HYPH</name>
<keyword evidence="4 9" id="KW-0812">Transmembrane</keyword>
<keyword evidence="10" id="KW-0732">Signal</keyword>
<dbReference type="CDD" id="cd06582">
    <property type="entry name" value="TM_PBP1_LivH_like"/>
    <property type="match status" value="1"/>
</dbReference>
<evidence type="ECO:0000256" key="3">
    <source>
        <dbReference type="ARBA" id="ARBA00022475"/>
    </source>
</evidence>
<feature type="transmembrane region" description="Helical" evidence="9">
    <location>
        <begin position="472"/>
        <end position="496"/>
    </location>
</feature>
<dbReference type="PANTHER" id="PTHR11795:SF447">
    <property type="entry name" value="ABC TRANSPORTER PERMEASE PROTEIN"/>
    <property type="match status" value="1"/>
</dbReference>
<dbReference type="PANTHER" id="PTHR11795">
    <property type="entry name" value="BRANCHED-CHAIN AMINO ACID TRANSPORT SYSTEM PERMEASE PROTEIN LIVH"/>
    <property type="match status" value="1"/>
</dbReference>
<comment type="similarity">
    <text evidence="8">Belongs to the binding-protein-dependent transport system permease family. LivHM subfamily.</text>
</comment>
<evidence type="ECO:0000256" key="9">
    <source>
        <dbReference type="SAM" id="Phobius"/>
    </source>
</evidence>
<dbReference type="AlphaFoldDB" id="A0AAE3MYA9"/>
<reference evidence="11" key="1">
    <citation type="submission" date="2022-07" db="EMBL/GenBank/DDBJ databases">
        <title>Ectorhizobium quercum gen.nov., sp. nov.</title>
        <authorList>
            <person name="Ma T."/>
            <person name="Li Y."/>
        </authorList>
    </citation>
    <scope>NUCLEOTIDE SEQUENCE</scope>
    <source>
        <strain evidence="11">BDR2-2</strain>
    </source>
</reference>
<feature type="transmembrane region" description="Helical" evidence="9">
    <location>
        <begin position="337"/>
        <end position="355"/>
    </location>
</feature>
<dbReference type="GO" id="GO:0005886">
    <property type="term" value="C:plasma membrane"/>
    <property type="evidence" value="ECO:0007669"/>
    <property type="project" value="UniProtKB-SubCell"/>
</dbReference>
<proteinExistence type="inferred from homology"/>
<feature type="transmembrane region" description="Helical" evidence="9">
    <location>
        <begin position="503"/>
        <end position="521"/>
    </location>
</feature>
<dbReference type="RefSeq" id="WP_306410479.1">
    <property type="nucleotide sequence ID" value="NZ_JANFPI010000002.1"/>
</dbReference>
<evidence type="ECO:0000256" key="2">
    <source>
        <dbReference type="ARBA" id="ARBA00022448"/>
    </source>
</evidence>
<protein>
    <submittedName>
        <fullName evidence="11">Urea ABC transporter permease subunit UrtB</fullName>
    </submittedName>
</protein>
<organism evidence="11 12">
    <name type="scientific">Ectorhizobium quercum</name>
    <dbReference type="NCBI Taxonomy" id="2965071"/>
    <lineage>
        <taxon>Bacteria</taxon>
        <taxon>Pseudomonadati</taxon>
        <taxon>Pseudomonadota</taxon>
        <taxon>Alphaproteobacteria</taxon>
        <taxon>Hyphomicrobiales</taxon>
        <taxon>Rhizobiaceae</taxon>
        <taxon>Ectorhizobium</taxon>
    </lineage>
</organism>
<sequence length="538" mass="57015">MTTFRHAAAAFALFLSILLSGPAAAQSDPGALFDRLGKASFAEAEQIIGELARTGDAALAPALQAFGAGDLYVRKADGKVFVGRGRGATLQLADPVTGEAVGEEARGALTKIRVNNTIRRAVNAALGGLTLMSPDRAVRLSAAQAILRAPSDDNLALLETALENETDSSVRIVMAEARAVSVLSSGRSVEEKREAIETIRSLGGRGAIGILRSAEARVDDSLRPDIDRAIAGIEGSLKFWDAAQNVWYGLSLGSVLLLAAIGLAITFGVMGVINMAHGEMVMIGAYSTFIVQEAIRNHAPGLFDWSLAIALPVAFVITGAVGLVLERGVIRFLYGRPLETLLATWGVSLMLQQAVRSIFGPTNREVGNPSWMSGSFQLGGLAITWNRLWIIVFSLSIFLTLLVLLKRSAFGLQMRAVTQNRRMASSMGIRTPWVDAFTFALGSGIAGLAGVALSQIDNVSPNLGQSYIIDSFMVVVFGGVGNLWGTLVGALSLGIVNKFLEPYVGAVLGKILVLVLIILFIQKRPRGLFALKGRAVES</sequence>
<feature type="transmembrane region" description="Helical" evidence="9">
    <location>
        <begin position="305"/>
        <end position="325"/>
    </location>
</feature>
<dbReference type="Pfam" id="PF02653">
    <property type="entry name" value="BPD_transp_2"/>
    <property type="match status" value="1"/>
</dbReference>
<keyword evidence="3" id="KW-1003">Cell membrane</keyword>
<feature type="transmembrane region" description="Helical" evidence="9">
    <location>
        <begin position="432"/>
        <end position="452"/>
    </location>
</feature>
<feature type="chain" id="PRO_5041908886" evidence="10">
    <location>
        <begin position="26"/>
        <end position="538"/>
    </location>
</feature>
<evidence type="ECO:0000256" key="7">
    <source>
        <dbReference type="ARBA" id="ARBA00023136"/>
    </source>
</evidence>
<dbReference type="GO" id="GO:0006865">
    <property type="term" value="P:amino acid transport"/>
    <property type="evidence" value="ECO:0007669"/>
    <property type="project" value="UniProtKB-KW"/>
</dbReference>
<dbReference type="EMBL" id="JANFPI010000002">
    <property type="protein sequence ID" value="MCX8996696.1"/>
    <property type="molecule type" value="Genomic_DNA"/>
</dbReference>